<dbReference type="Proteomes" id="UP001216218">
    <property type="component" value="Segment"/>
</dbReference>
<evidence type="ECO:0000313" key="1">
    <source>
        <dbReference type="EMBL" id="USL89554.1"/>
    </source>
</evidence>
<gene>
    <name evidence="1" type="ORF">vBBcePLY3_00043</name>
</gene>
<sequence length="110" mass="13341">MPRTTRDMERKTKIMKTIHRNDSRYKPSFNFNKKFNYISDDSLTNLIKRVDEICDKYNYDYDEPIYKVVETNTKSMNDNSGVRLKSRKTRYTGAETMQMEYFEVRLRKVV</sequence>
<evidence type="ECO:0000313" key="2">
    <source>
        <dbReference type="Proteomes" id="UP001216218"/>
    </source>
</evidence>
<protein>
    <submittedName>
        <fullName evidence="1">Uncharacterized protein</fullName>
    </submittedName>
</protein>
<organism evidence="1 2">
    <name type="scientific">Bacillus phage vB_BceP_LY3</name>
    <dbReference type="NCBI Taxonomy" id="2950458"/>
    <lineage>
        <taxon>Viruses</taxon>
        <taxon>Duplodnaviria</taxon>
        <taxon>Heunggongvirae</taxon>
        <taxon>Uroviricota</taxon>
        <taxon>Caudoviricetes</taxon>
        <taxon>Salasmaviridae</taxon>
        <taxon>Northropvirinae</taxon>
        <taxon>Layangcvirus</taxon>
        <taxon>Layangcvirus LY3</taxon>
    </lineage>
</organism>
<accession>A0AAE9S2P4</accession>
<dbReference type="EMBL" id="ON366412">
    <property type="protein sequence ID" value="USL89554.1"/>
    <property type="molecule type" value="Genomic_DNA"/>
</dbReference>
<reference evidence="1" key="1">
    <citation type="submission" date="2022-04" db="EMBL/GenBank/DDBJ databases">
        <authorList>
            <person name="Yang M."/>
            <person name="Tan S."/>
        </authorList>
    </citation>
    <scope>NUCLEOTIDE SEQUENCE</scope>
</reference>
<name>A0AAE9S2P4_9CAUD</name>
<keyword evidence="2" id="KW-1185">Reference proteome</keyword>
<proteinExistence type="predicted"/>